<keyword evidence="1" id="KW-0472">Membrane</keyword>
<comment type="caution">
    <text evidence="2">The sequence shown here is derived from an EMBL/GenBank/DDBJ whole genome shotgun (WGS) entry which is preliminary data.</text>
</comment>
<evidence type="ECO:0000313" key="2">
    <source>
        <dbReference type="EMBL" id="GAA5513231.1"/>
    </source>
</evidence>
<name>A0ABP9W8C3_9DEIO</name>
<dbReference type="NCBIfam" id="NF038403">
    <property type="entry name" value="perm_prefix_1"/>
    <property type="match status" value="1"/>
</dbReference>
<keyword evidence="3" id="KW-1185">Reference proteome</keyword>
<keyword evidence="1" id="KW-0812">Transmembrane</keyword>
<gene>
    <name evidence="2" type="ORF">Dcar01_01957</name>
</gene>
<feature type="transmembrane region" description="Helical" evidence="1">
    <location>
        <begin position="76"/>
        <end position="100"/>
    </location>
</feature>
<protein>
    <submittedName>
        <fullName evidence="2">Uncharacterized protein</fullName>
    </submittedName>
</protein>
<dbReference type="InterPro" id="IPR047928">
    <property type="entry name" value="Perm_prefix_1"/>
</dbReference>
<organism evidence="2 3">
    <name type="scientific">Deinococcus carri</name>
    <dbReference type="NCBI Taxonomy" id="1211323"/>
    <lineage>
        <taxon>Bacteria</taxon>
        <taxon>Thermotogati</taxon>
        <taxon>Deinococcota</taxon>
        <taxon>Deinococci</taxon>
        <taxon>Deinococcales</taxon>
        <taxon>Deinococcaceae</taxon>
        <taxon>Deinococcus</taxon>
    </lineage>
</organism>
<evidence type="ECO:0000256" key="1">
    <source>
        <dbReference type="SAM" id="Phobius"/>
    </source>
</evidence>
<accession>A0ABP9W8C3</accession>
<reference evidence="2 3" key="1">
    <citation type="submission" date="2024-02" db="EMBL/GenBank/DDBJ databases">
        <title>Deinococcus carri NBRC 110142.</title>
        <authorList>
            <person name="Ichikawa N."/>
            <person name="Katano-Makiyama Y."/>
            <person name="Hidaka K."/>
        </authorList>
    </citation>
    <scope>NUCLEOTIDE SEQUENCE [LARGE SCALE GENOMIC DNA]</scope>
    <source>
        <strain evidence="2 3">NBRC 110142</strain>
    </source>
</reference>
<keyword evidence="1" id="KW-1133">Transmembrane helix</keyword>
<proteinExistence type="predicted"/>
<dbReference type="Proteomes" id="UP001401887">
    <property type="component" value="Unassembled WGS sequence"/>
</dbReference>
<evidence type="ECO:0000313" key="3">
    <source>
        <dbReference type="Proteomes" id="UP001401887"/>
    </source>
</evidence>
<dbReference type="EMBL" id="BAABRP010000006">
    <property type="protein sequence ID" value="GAA5513231.1"/>
    <property type="molecule type" value="Genomic_DNA"/>
</dbReference>
<sequence>MTRRLFRAGRAPSVDAYIHRATLGLPHQERLDAAAELRTHLLERAAEFQHQGFSREEAEYLAVRAMGDPGTTNRDLLGHFLTTPLGWVVVAALVAGWVGWQVWGTAGQTRVRWSGPVDVNSFSNGGSLPTLYAGYDFKTPPGTRFVEVAWLGTLGRQRARLPALPGTSGQVFYSSPTWREWWKTRTPLPYADEPWASTCREQEPVHVQLTVQSGPRERQGLRVPNSNLNGVLWCSGLPIPPSQKGATAYSGGSGTSHGSRVSGGVVELHQLDGQTDLGRLRLNHWTLLALQRQAAEATYKTGRDVKATGEAIFVIRPSDTDQPVPLPEFRYNEAGDRWTVREVAP</sequence>
<dbReference type="RefSeq" id="WP_345464572.1">
    <property type="nucleotide sequence ID" value="NZ_BAABRP010000006.1"/>
</dbReference>